<keyword evidence="9" id="KW-1185">Reference proteome</keyword>
<evidence type="ECO:0000259" key="7">
    <source>
        <dbReference type="PROSITE" id="PS51194"/>
    </source>
</evidence>
<dbReference type="InterPro" id="IPR000330">
    <property type="entry name" value="SNF2_N"/>
</dbReference>
<dbReference type="OrthoDB" id="5857104at2759"/>
<dbReference type="InterPro" id="IPR049730">
    <property type="entry name" value="SNF2/RAD54-like_C"/>
</dbReference>
<dbReference type="AlphaFoldDB" id="A0A9P5Q841"/>
<dbReference type="SMART" id="SM00490">
    <property type="entry name" value="HELICc"/>
    <property type="match status" value="1"/>
</dbReference>
<protein>
    <submittedName>
        <fullName evidence="8">SNF2 family N-terminal domain-containing protein</fullName>
    </submittedName>
</protein>
<gene>
    <name evidence="8" type="ORF">BDP27DRAFT_1415208</name>
</gene>
<dbReference type="GO" id="GO:0042393">
    <property type="term" value="F:histone binding"/>
    <property type="evidence" value="ECO:0007669"/>
    <property type="project" value="TreeGrafter"/>
</dbReference>
<feature type="domain" description="Helicase C-terminal" evidence="7">
    <location>
        <begin position="478"/>
        <end position="635"/>
    </location>
</feature>
<comment type="caution">
    <text evidence="8">The sequence shown here is derived from an EMBL/GenBank/DDBJ whole genome shotgun (WGS) entry which is preliminary data.</text>
</comment>
<evidence type="ECO:0000256" key="5">
    <source>
        <dbReference type="ARBA" id="ARBA00023242"/>
    </source>
</evidence>
<dbReference type="GO" id="GO:0003682">
    <property type="term" value="F:chromatin binding"/>
    <property type="evidence" value="ECO:0007669"/>
    <property type="project" value="TreeGrafter"/>
</dbReference>
<dbReference type="Gene3D" id="3.40.50.10810">
    <property type="entry name" value="Tandem AAA-ATPase domain"/>
    <property type="match status" value="1"/>
</dbReference>
<evidence type="ECO:0000256" key="1">
    <source>
        <dbReference type="ARBA" id="ARBA00004123"/>
    </source>
</evidence>
<dbReference type="Proteomes" id="UP000772434">
    <property type="component" value="Unassembled WGS sequence"/>
</dbReference>
<keyword evidence="5" id="KW-0539">Nucleus</keyword>
<dbReference type="GO" id="GO:0000785">
    <property type="term" value="C:chromatin"/>
    <property type="evidence" value="ECO:0007669"/>
    <property type="project" value="TreeGrafter"/>
</dbReference>
<dbReference type="InterPro" id="IPR001650">
    <property type="entry name" value="Helicase_C-like"/>
</dbReference>
<dbReference type="Pfam" id="PF00271">
    <property type="entry name" value="Helicase_C"/>
    <property type="match status" value="1"/>
</dbReference>
<dbReference type="PANTHER" id="PTHR45623">
    <property type="entry name" value="CHROMODOMAIN-HELICASE-DNA-BINDING PROTEIN 3-RELATED-RELATED"/>
    <property type="match status" value="1"/>
</dbReference>
<dbReference type="GO" id="GO:0034728">
    <property type="term" value="P:nucleosome organization"/>
    <property type="evidence" value="ECO:0007669"/>
    <property type="project" value="TreeGrafter"/>
</dbReference>
<dbReference type="GO" id="GO:0005524">
    <property type="term" value="F:ATP binding"/>
    <property type="evidence" value="ECO:0007669"/>
    <property type="project" value="InterPro"/>
</dbReference>
<dbReference type="EMBL" id="JADNRY010000009">
    <property type="protein sequence ID" value="KAF9075415.1"/>
    <property type="molecule type" value="Genomic_DNA"/>
</dbReference>
<evidence type="ECO:0000256" key="4">
    <source>
        <dbReference type="ARBA" id="ARBA00022840"/>
    </source>
</evidence>
<keyword evidence="3" id="KW-0378">Hydrolase</keyword>
<comment type="subcellular location">
    <subcellularLocation>
        <location evidence="1">Nucleus</location>
    </subcellularLocation>
</comment>
<evidence type="ECO:0000256" key="3">
    <source>
        <dbReference type="ARBA" id="ARBA00022801"/>
    </source>
</evidence>
<keyword evidence="2" id="KW-0547">Nucleotide-binding</keyword>
<dbReference type="GO" id="GO:0140658">
    <property type="term" value="F:ATP-dependent chromatin remodeler activity"/>
    <property type="evidence" value="ECO:0007669"/>
    <property type="project" value="TreeGrafter"/>
</dbReference>
<reference evidence="8" key="1">
    <citation type="submission" date="2020-11" db="EMBL/GenBank/DDBJ databases">
        <authorList>
            <consortium name="DOE Joint Genome Institute"/>
            <person name="Ahrendt S."/>
            <person name="Riley R."/>
            <person name="Andreopoulos W."/>
            <person name="Labutti K."/>
            <person name="Pangilinan J."/>
            <person name="Ruiz-Duenas F.J."/>
            <person name="Barrasa J.M."/>
            <person name="Sanchez-Garcia M."/>
            <person name="Camarero S."/>
            <person name="Miyauchi S."/>
            <person name="Serrano A."/>
            <person name="Linde D."/>
            <person name="Babiker R."/>
            <person name="Drula E."/>
            <person name="Ayuso-Fernandez I."/>
            <person name="Pacheco R."/>
            <person name="Padilla G."/>
            <person name="Ferreira P."/>
            <person name="Barriuso J."/>
            <person name="Kellner H."/>
            <person name="Castanera R."/>
            <person name="Alfaro M."/>
            <person name="Ramirez L."/>
            <person name="Pisabarro A.G."/>
            <person name="Kuo A."/>
            <person name="Tritt A."/>
            <person name="Lipzen A."/>
            <person name="He G."/>
            <person name="Yan M."/>
            <person name="Ng V."/>
            <person name="Cullen D."/>
            <person name="Martin F."/>
            <person name="Rosso M.-N."/>
            <person name="Henrissat B."/>
            <person name="Hibbett D."/>
            <person name="Martinez A.T."/>
            <person name="Grigoriev I.V."/>
        </authorList>
    </citation>
    <scope>NUCLEOTIDE SEQUENCE</scope>
    <source>
        <strain evidence="8">AH 40177</strain>
    </source>
</reference>
<dbReference type="GO" id="GO:0005634">
    <property type="term" value="C:nucleus"/>
    <property type="evidence" value="ECO:0007669"/>
    <property type="project" value="UniProtKB-SubCell"/>
</dbReference>
<name>A0A9P5Q841_9AGAR</name>
<dbReference type="InterPro" id="IPR027417">
    <property type="entry name" value="P-loop_NTPase"/>
</dbReference>
<evidence type="ECO:0000313" key="8">
    <source>
        <dbReference type="EMBL" id="KAF9075415.1"/>
    </source>
</evidence>
<organism evidence="8 9">
    <name type="scientific">Rhodocollybia butyracea</name>
    <dbReference type="NCBI Taxonomy" id="206335"/>
    <lineage>
        <taxon>Eukaryota</taxon>
        <taxon>Fungi</taxon>
        <taxon>Dikarya</taxon>
        <taxon>Basidiomycota</taxon>
        <taxon>Agaricomycotina</taxon>
        <taxon>Agaricomycetes</taxon>
        <taxon>Agaricomycetidae</taxon>
        <taxon>Agaricales</taxon>
        <taxon>Marasmiineae</taxon>
        <taxon>Omphalotaceae</taxon>
        <taxon>Rhodocollybia</taxon>
    </lineage>
</organism>
<dbReference type="PROSITE" id="PS51192">
    <property type="entry name" value="HELICASE_ATP_BIND_1"/>
    <property type="match status" value="1"/>
</dbReference>
<dbReference type="GO" id="GO:0016887">
    <property type="term" value="F:ATP hydrolysis activity"/>
    <property type="evidence" value="ECO:0007669"/>
    <property type="project" value="TreeGrafter"/>
</dbReference>
<dbReference type="GO" id="GO:0003677">
    <property type="term" value="F:DNA binding"/>
    <property type="evidence" value="ECO:0007669"/>
    <property type="project" value="TreeGrafter"/>
</dbReference>
<dbReference type="PROSITE" id="PS51194">
    <property type="entry name" value="HELICASE_CTER"/>
    <property type="match status" value="1"/>
</dbReference>
<evidence type="ECO:0000313" key="9">
    <source>
        <dbReference type="Proteomes" id="UP000772434"/>
    </source>
</evidence>
<proteinExistence type="predicted"/>
<dbReference type="SUPFAM" id="SSF52540">
    <property type="entry name" value="P-loop containing nucleoside triphosphate hydrolases"/>
    <property type="match status" value="2"/>
</dbReference>
<dbReference type="SMART" id="SM00487">
    <property type="entry name" value="DEXDc"/>
    <property type="match status" value="1"/>
</dbReference>
<dbReference type="Pfam" id="PF00176">
    <property type="entry name" value="SNF2-rel_dom"/>
    <property type="match status" value="1"/>
</dbReference>
<dbReference type="Gene3D" id="3.40.50.300">
    <property type="entry name" value="P-loop containing nucleotide triphosphate hydrolases"/>
    <property type="match status" value="1"/>
</dbReference>
<dbReference type="InterPro" id="IPR038718">
    <property type="entry name" value="SNF2-like_sf"/>
</dbReference>
<keyword evidence="4" id="KW-0067">ATP-binding</keyword>
<sequence>MASHHQEEAEIQAVLNHTRKEGRENDPEDVWFDNTRFHIKWKNFFAPPQHRRNLRGYKIWQSRVNAPNLSQEDKEVLLLDKEREKEDLKTFKTVVLWLIAKQRTQTKDVNPIAKEQNVNPIAKEQIEAYRTREAEGRFPYKSPVYPRHARPAFHKITEDPDYIVQTGCELKDFQLTGVNWLAYLWGKGENGILADERGLGKTVQSIAFISFLFHEMHQYGPFLVIVPLSTITAWQAQFSPPTYIGSAAAREVIRMYEFGPSSKNIKMNVLLTTYEPVVRDAKELGDIKWQVLAVDETHSLKNSESPLYEALVSFNASSKLLILGSPLQNNVKELLSLMHFLMPEKCKSPSNAVEKGGWLSVNVLVSLTDEFDSNDIDHEEKIRQLHEQIESLMLRRLKRDVLKSLPATSERILRVEMSALQTHFYKNILTKNFQALVKTMELKKVANHPYLFDGAEPTAENNEEILKGLVTNSGKIVLLDKLLVRLKEGGHRVLIFSQMVRMLDILSGYMSFRGYPHQRLDGTVASDARKTSVLHFNALNSPDFAFLLSTRVAGFGISLERVHTVIIFDSDWSLQNDLQAMARVHWIDQNPVDVYRIVSKDTMEEAVLDLVKNKMVVEYAILHQMDTSQNLSSIIRDFRTNGNISKAELTAVLKYGTQKIFDKEDSQRNQNLDELDLDAILEYAKETIAVGGDWGTSLGGEGSFAQFTAISDVMNWKDIIPLNENQQFETDKDQRTVEELAAEGSS</sequence>
<dbReference type="InterPro" id="IPR014001">
    <property type="entry name" value="Helicase_ATP-bd"/>
</dbReference>
<evidence type="ECO:0000259" key="6">
    <source>
        <dbReference type="PROSITE" id="PS51192"/>
    </source>
</evidence>
<evidence type="ECO:0000256" key="2">
    <source>
        <dbReference type="ARBA" id="ARBA00022741"/>
    </source>
</evidence>
<accession>A0A9P5Q841</accession>
<dbReference type="CDD" id="cd18793">
    <property type="entry name" value="SF2_C_SNF"/>
    <property type="match status" value="1"/>
</dbReference>
<dbReference type="PANTHER" id="PTHR45623:SF14">
    <property type="entry name" value="CHROMODOMAIN-HELICASE-DNA-BINDING PROTEIN 1"/>
    <property type="match status" value="1"/>
</dbReference>
<feature type="domain" description="Helicase ATP-binding" evidence="6">
    <location>
        <begin position="182"/>
        <end position="344"/>
    </location>
</feature>